<dbReference type="SUPFAM" id="SSF47413">
    <property type="entry name" value="lambda repressor-like DNA-binding domains"/>
    <property type="match status" value="3"/>
</dbReference>
<evidence type="ECO:0000256" key="3">
    <source>
        <dbReference type="ARBA" id="ARBA00023163"/>
    </source>
</evidence>
<dbReference type="PANTHER" id="PTHR46797">
    <property type="entry name" value="HTH-TYPE TRANSCRIPTIONAL REGULATOR"/>
    <property type="match status" value="1"/>
</dbReference>
<dbReference type="RefSeq" id="WP_084598320.1">
    <property type="nucleotide sequence ID" value="NZ_JACHDD010000018.1"/>
</dbReference>
<dbReference type="SMART" id="SM00530">
    <property type="entry name" value="HTH_XRE"/>
    <property type="match status" value="4"/>
</dbReference>
<reference evidence="5 6" key="1">
    <citation type="submission" date="2020-08" db="EMBL/GenBank/DDBJ databases">
        <title>Genomic Encyclopedia of Type Strains, Phase IV (KMG-V): Genome sequencing to study the core and pangenomes of soil and plant-associated prokaryotes.</title>
        <authorList>
            <person name="Whitman W."/>
        </authorList>
    </citation>
    <scope>NUCLEOTIDE SEQUENCE [LARGE SCALE GENOMIC DNA]</scope>
    <source>
        <strain evidence="5 6">JPY158</strain>
    </source>
</reference>
<feature type="domain" description="HTH cro/C1-type" evidence="4">
    <location>
        <begin position="16"/>
        <end position="70"/>
    </location>
</feature>
<dbReference type="AlphaFoldDB" id="A0A7W8QEY7"/>
<dbReference type="OrthoDB" id="9096238at2"/>
<dbReference type="GO" id="GO:0005829">
    <property type="term" value="C:cytosol"/>
    <property type="evidence" value="ECO:0007669"/>
    <property type="project" value="TreeGrafter"/>
</dbReference>
<keyword evidence="3" id="KW-0804">Transcription</keyword>
<dbReference type="PANTHER" id="PTHR46797:SF23">
    <property type="entry name" value="HTH-TYPE TRANSCRIPTIONAL REGULATOR SUTR"/>
    <property type="match status" value="1"/>
</dbReference>
<name>A0A7W8QEY7_PARAM</name>
<dbReference type="Pfam" id="PF13560">
    <property type="entry name" value="HTH_31"/>
    <property type="match status" value="1"/>
</dbReference>
<evidence type="ECO:0000256" key="2">
    <source>
        <dbReference type="ARBA" id="ARBA00023125"/>
    </source>
</evidence>
<evidence type="ECO:0000313" key="6">
    <source>
        <dbReference type="Proteomes" id="UP000592780"/>
    </source>
</evidence>
<evidence type="ECO:0000313" key="5">
    <source>
        <dbReference type="EMBL" id="MBB5429020.1"/>
    </source>
</evidence>
<dbReference type="EMBL" id="JACHDD010000018">
    <property type="protein sequence ID" value="MBB5429020.1"/>
    <property type="molecule type" value="Genomic_DNA"/>
</dbReference>
<gene>
    <name evidence="5" type="ORF">HDG40_007215</name>
</gene>
<keyword evidence="6" id="KW-1185">Reference proteome</keyword>
<keyword evidence="1" id="KW-0805">Transcription regulation</keyword>
<proteinExistence type="predicted"/>
<dbReference type="InterPro" id="IPR010982">
    <property type="entry name" value="Lambda_DNA-bd_dom_sf"/>
</dbReference>
<dbReference type="Gene3D" id="1.10.260.40">
    <property type="entry name" value="lambda repressor-like DNA-binding domains"/>
    <property type="match status" value="3"/>
</dbReference>
<dbReference type="InterPro" id="IPR001387">
    <property type="entry name" value="Cro/C1-type_HTH"/>
</dbReference>
<dbReference type="GO" id="GO:0003700">
    <property type="term" value="F:DNA-binding transcription factor activity"/>
    <property type="evidence" value="ECO:0007669"/>
    <property type="project" value="TreeGrafter"/>
</dbReference>
<dbReference type="PROSITE" id="PS50943">
    <property type="entry name" value="HTH_CROC1"/>
    <property type="match status" value="2"/>
</dbReference>
<dbReference type="InterPro" id="IPR050807">
    <property type="entry name" value="TransReg_Diox_bact_type"/>
</dbReference>
<protein>
    <submittedName>
        <fullName evidence="5">Transcriptional regulator with XRE-family HTH domain</fullName>
    </submittedName>
</protein>
<accession>A0A7W8QEY7</accession>
<evidence type="ECO:0000256" key="1">
    <source>
        <dbReference type="ARBA" id="ARBA00023015"/>
    </source>
</evidence>
<dbReference type="Proteomes" id="UP000592780">
    <property type="component" value="Unassembled WGS sequence"/>
</dbReference>
<dbReference type="GO" id="GO:0003677">
    <property type="term" value="F:DNA binding"/>
    <property type="evidence" value="ECO:0007669"/>
    <property type="project" value="UniProtKB-KW"/>
</dbReference>
<feature type="domain" description="HTH cro/C1-type" evidence="4">
    <location>
        <begin position="95"/>
        <end position="149"/>
    </location>
</feature>
<organism evidence="5 6">
    <name type="scientific">Paraburkholderia atlantica</name>
    <dbReference type="NCBI Taxonomy" id="2654982"/>
    <lineage>
        <taxon>Bacteria</taxon>
        <taxon>Pseudomonadati</taxon>
        <taxon>Pseudomonadota</taxon>
        <taxon>Betaproteobacteria</taxon>
        <taxon>Burkholderiales</taxon>
        <taxon>Burkholderiaceae</taxon>
        <taxon>Paraburkholderia</taxon>
    </lineage>
</organism>
<comment type="caution">
    <text evidence="5">The sequence shown here is derived from an EMBL/GenBank/DDBJ whole genome shotgun (WGS) entry which is preliminary data.</text>
</comment>
<evidence type="ECO:0000259" key="4">
    <source>
        <dbReference type="PROSITE" id="PS50943"/>
    </source>
</evidence>
<sequence>MKKKQLSTRELFASRLHELRTRQQLSATWLAKLAGLQYGTPGTIERTSANVELKTIAALARALRVSPESFFCDRLIRQASPPSNDEFIELFRINLRDARIAAGMTQEDLSEAAGAHRDYVWHLEKSGANVTLDVTDALARAVGVSVRELVRPRKEEYQVRAQPLSASRKSEADASVAVEFQEARKIFGARLRHFREARGMSAKEFVQRGWRRPWFRLEEIEEGTGDLTFDFIARTCSALEVHPASMFTYSDFPYQRDFTRVELVAHVYGRIEVFSAMRQMFHTELTRKAGLTTSLVANMRAGKGGGMLSSVGRLAQALHVHVWQLFV</sequence>
<keyword evidence="2" id="KW-0238">DNA-binding</keyword>
<dbReference type="CDD" id="cd00093">
    <property type="entry name" value="HTH_XRE"/>
    <property type="match status" value="3"/>
</dbReference>